<keyword evidence="5" id="KW-1185">Reference proteome</keyword>
<feature type="transmembrane region" description="Helical" evidence="1">
    <location>
        <begin position="169"/>
        <end position="189"/>
    </location>
</feature>
<organism evidence="4 5">
    <name type="scientific">Vogesella aquatica</name>
    <dbReference type="NCBI Taxonomy" id="2984206"/>
    <lineage>
        <taxon>Bacteria</taxon>
        <taxon>Pseudomonadati</taxon>
        <taxon>Pseudomonadota</taxon>
        <taxon>Betaproteobacteria</taxon>
        <taxon>Neisseriales</taxon>
        <taxon>Chromobacteriaceae</taxon>
        <taxon>Vogesella</taxon>
    </lineage>
</organism>
<dbReference type="Gene3D" id="3.30.70.270">
    <property type="match status" value="1"/>
</dbReference>
<feature type="transmembrane region" description="Helical" evidence="1">
    <location>
        <begin position="37"/>
        <end position="57"/>
    </location>
</feature>
<feature type="transmembrane region" description="Helical" evidence="1">
    <location>
        <begin position="95"/>
        <end position="122"/>
    </location>
</feature>
<name>A0ABT5J078_9NEIS</name>
<dbReference type="Pfam" id="PF00563">
    <property type="entry name" value="EAL"/>
    <property type="match status" value="1"/>
</dbReference>
<dbReference type="Proteomes" id="UP001219956">
    <property type="component" value="Unassembled WGS sequence"/>
</dbReference>
<dbReference type="SMART" id="SM00267">
    <property type="entry name" value="GGDEF"/>
    <property type="match status" value="1"/>
</dbReference>
<gene>
    <name evidence="4" type="ORF">PQU95_13495</name>
</gene>
<dbReference type="Gene3D" id="3.20.20.450">
    <property type="entry name" value="EAL domain"/>
    <property type="match status" value="1"/>
</dbReference>
<dbReference type="NCBIfam" id="TIGR00254">
    <property type="entry name" value="GGDEF"/>
    <property type="match status" value="1"/>
</dbReference>
<sequence length="663" mass="73722">MPKTPEQHAPKPWRFVSSLLGQGSKEILGQQERRDNVLTIAPIGFVVALLFSLFNTLLAPYPLLGAIEAASALLLLLPAIRLARRGQHLRWAENLLMLCGVVVFGALVVVGGVGGTGLFWAYSFPFMAFFIKGQRKGWLWSGLFLLEVGVLLLALRGTALAYPYDPVQIPHYLSSLLFVSVIAACFNLLRSRFQEKLHEGVLANTATAQHYLDQLQFLALHDPVTKLPNRTRILPLLQDEIGQAQSRHGGLLVIAMRLSRLPEISNIIGSDATNELMQAITGTLQQLLGEGGMLARIAREELLVIFHMRKPQFDLEKTTQMVGSYNLDFEIRGFPVHIDYTAGIAVYPRHGASAEALLHKAEQSMLQALQHGQAATMYDASQDEAFVRYHYRFGRLRDAMAQNQLTQHFQPLINIRTGKLVAAEALARWFDPEEGFISPLEFIPIAESSGLIKPLTRWTIREALHQCALWQTDFPGVAVSVNLSVRSLFDTELLPMLRQLLQETGINPALVRLEVTESLMLSAPEKGLAILQDIVALGVRLAIDDYGTGFSSLGYLKHLPVQELKIDQRFISQLVDDRGNMAIVESTIDLAHHLGLMVVAEGIEDQETMQQLWLLGCDIGQGYYYSKPMPIDDYLSWCHHYQQQQLLGPLAGVDGDVDGPAML</sequence>
<dbReference type="InterPro" id="IPR050706">
    <property type="entry name" value="Cyclic-di-GMP_PDE-like"/>
</dbReference>
<evidence type="ECO:0000259" key="3">
    <source>
        <dbReference type="PROSITE" id="PS50887"/>
    </source>
</evidence>
<feature type="transmembrane region" description="Helical" evidence="1">
    <location>
        <begin position="137"/>
        <end position="157"/>
    </location>
</feature>
<accession>A0ABT5J078</accession>
<dbReference type="Pfam" id="PF20966">
    <property type="entry name" value="MASE6"/>
    <property type="match status" value="1"/>
</dbReference>
<dbReference type="PANTHER" id="PTHR33121">
    <property type="entry name" value="CYCLIC DI-GMP PHOSPHODIESTERASE PDEF"/>
    <property type="match status" value="1"/>
</dbReference>
<keyword evidence="1" id="KW-0472">Membrane</keyword>
<dbReference type="InterPro" id="IPR000160">
    <property type="entry name" value="GGDEF_dom"/>
</dbReference>
<dbReference type="CDD" id="cd01949">
    <property type="entry name" value="GGDEF"/>
    <property type="match status" value="1"/>
</dbReference>
<dbReference type="InterPro" id="IPR035919">
    <property type="entry name" value="EAL_sf"/>
</dbReference>
<dbReference type="PANTHER" id="PTHR33121:SF71">
    <property type="entry name" value="OXYGEN SENSOR PROTEIN DOSP"/>
    <property type="match status" value="1"/>
</dbReference>
<dbReference type="PROSITE" id="PS50887">
    <property type="entry name" value="GGDEF"/>
    <property type="match status" value="1"/>
</dbReference>
<proteinExistence type="predicted"/>
<dbReference type="InterPro" id="IPR029787">
    <property type="entry name" value="Nucleotide_cyclase"/>
</dbReference>
<dbReference type="SUPFAM" id="SSF141868">
    <property type="entry name" value="EAL domain-like"/>
    <property type="match status" value="1"/>
</dbReference>
<dbReference type="InterPro" id="IPR048435">
    <property type="entry name" value="MASE6"/>
</dbReference>
<feature type="transmembrane region" description="Helical" evidence="1">
    <location>
        <begin position="63"/>
        <end position="83"/>
    </location>
</feature>
<evidence type="ECO:0000313" key="5">
    <source>
        <dbReference type="Proteomes" id="UP001219956"/>
    </source>
</evidence>
<feature type="domain" description="GGDEF" evidence="3">
    <location>
        <begin position="249"/>
        <end position="381"/>
    </location>
</feature>
<dbReference type="SMART" id="SM00052">
    <property type="entry name" value="EAL"/>
    <property type="match status" value="1"/>
</dbReference>
<dbReference type="PROSITE" id="PS50883">
    <property type="entry name" value="EAL"/>
    <property type="match status" value="1"/>
</dbReference>
<protein>
    <submittedName>
        <fullName evidence="4">Bifunctional diguanylate cyclase/phosphodiesterase</fullName>
    </submittedName>
</protein>
<dbReference type="EMBL" id="JAQQLF010000017">
    <property type="protein sequence ID" value="MDC7718226.1"/>
    <property type="molecule type" value="Genomic_DNA"/>
</dbReference>
<dbReference type="CDD" id="cd01948">
    <property type="entry name" value="EAL"/>
    <property type="match status" value="1"/>
</dbReference>
<dbReference type="RefSeq" id="WP_272752491.1">
    <property type="nucleotide sequence ID" value="NZ_JAQQLF010000017.1"/>
</dbReference>
<evidence type="ECO:0000256" key="1">
    <source>
        <dbReference type="SAM" id="Phobius"/>
    </source>
</evidence>
<keyword evidence="1" id="KW-0812">Transmembrane</keyword>
<dbReference type="Pfam" id="PF00990">
    <property type="entry name" value="GGDEF"/>
    <property type="match status" value="1"/>
</dbReference>
<feature type="domain" description="EAL" evidence="2">
    <location>
        <begin position="389"/>
        <end position="642"/>
    </location>
</feature>
<dbReference type="InterPro" id="IPR001633">
    <property type="entry name" value="EAL_dom"/>
</dbReference>
<comment type="caution">
    <text evidence="4">The sequence shown here is derived from an EMBL/GenBank/DDBJ whole genome shotgun (WGS) entry which is preliminary data.</text>
</comment>
<dbReference type="InterPro" id="IPR043128">
    <property type="entry name" value="Rev_trsase/Diguanyl_cyclase"/>
</dbReference>
<dbReference type="SUPFAM" id="SSF55073">
    <property type="entry name" value="Nucleotide cyclase"/>
    <property type="match status" value="1"/>
</dbReference>
<evidence type="ECO:0000259" key="2">
    <source>
        <dbReference type="PROSITE" id="PS50883"/>
    </source>
</evidence>
<keyword evidence="1" id="KW-1133">Transmembrane helix</keyword>
<reference evidence="4 5" key="1">
    <citation type="submission" date="2023-01" db="EMBL/GenBank/DDBJ databases">
        <title>Novel species of the genus Vogesella isolated from rivers.</title>
        <authorList>
            <person name="Lu H."/>
        </authorList>
    </citation>
    <scope>NUCLEOTIDE SEQUENCE [LARGE SCALE GENOMIC DNA]</scope>
    <source>
        <strain evidence="4 5">DC21W</strain>
    </source>
</reference>
<evidence type="ECO:0000313" key="4">
    <source>
        <dbReference type="EMBL" id="MDC7718226.1"/>
    </source>
</evidence>